<evidence type="ECO:0000313" key="1">
    <source>
        <dbReference type="EMBL" id="MBB4275695.1"/>
    </source>
</evidence>
<dbReference type="AlphaFoldDB" id="A0A7W6RNE2"/>
<reference evidence="1 2" key="1">
    <citation type="submission" date="2020-08" db="EMBL/GenBank/DDBJ databases">
        <title>Genomic Encyclopedia of Type Strains, Phase IV (KMG-V): Genome sequencing to study the core and pangenomes of soil and plant-associated prokaryotes.</title>
        <authorList>
            <person name="Whitman W."/>
        </authorList>
    </citation>
    <scope>NUCLEOTIDE SEQUENCE [LARGE SCALE GENOMIC DNA]</scope>
    <source>
        <strain evidence="1 2">SEMIA 402</strain>
    </source>
</reference>
<proteinExistence type="predicted"/>
<organism evidence="1 2">
    <name type="scientific">Rhizobium mongolense</name>
    <dbReference type="NCBI Taxonomy" id="57676"/>
    <lineage>
        <taxon>Bacteria</taxon>
        <taxon>Pseudomonadati</taxon>
        <taxon>Pseudomonadota</taxon>
        <taxon>Alphaproteobacteria</taxon>
        <taxon>Hyphomicrobiales</taxon>
        <taxon>Rhizobiaceae</taxon>
        <taxon>Rhizobium/Agrobacterium group</taxon>
        <taxon>Rhizobium</taxon>
    </lineage>
</organism>
<evidence type="ECO:0000313" key="2">
    <source>
        <dbReference type="Proteomes" id="UP000533641"/>
    </source>
</evidence>
<sequence length="74" mass="7871">MSMIQDCVRADAKPWSWTLSSFSSGDGTGLYLITGSSAAAAVLLADAIRQCDIGLDVDLWQALVNHDLVTALFP</sequence>
<protein>
    <submittedName>
        <fullName evidence="1">Uncharacterized protein</fullName>
    </submittedName>
</protein>
<dbReference type="Proteomes" id="UP000533641">
    <property type="component" value="Unassembled WGS sequence"/>
</dbReference>
<comment type="caution">
    <text evidence="1">The sequence shown here is derived from an EMBL/GenBank/DDBJ whole genome shotgun (WGS) entry which is preliminary data.</text>
</comment>
<dbReference type="RefSeq" id="WP_183926727.1">
    <property type="nucleotide sequence ID" value="NZ_JACIGM010000007.1"/>
</dbReference>
<name>A0A7W6RNE2_9HYPH</name>
<gene>
    <name evidence="1" type="ORF">GGE12_003486</name>
</gene>
<accession>A0A7W6RNE2</accession>
<dbReference type="EMBL" id="JACIGM010000007">
    <property type="protein sequence ID" value="MBB4275695.1"/>
    <property type="molecule type" value="Genomic_DNA"/>
</dbReference>